<dbReference type="GeneID" id="24800439"/>
<dbReference type="Proteomes" id="UP000033079">
    <property type="component" value="Chromosome"/>
</dbReference>
<dbReference type="CDD" id="cd00840">
    <property type="entry name" value="MPP_Mre11_N"/>
    <property type="match status" value="1"/>
</dbReference>
<name>A0A0E3R3E3_METBA</name>
<keyword evidence="1" id="KW-0378">Hydrolase</keyword>
<reference evidence="4 5" key="1">
    <citation type="submission" date="2014-07" db="EMBL/GenBank/DDBJ databases">
        <title>Methanogenic archaea and the global carbon cycle.</title>
        <authorList>
            <person name="Henriksen J.R."/>
            <person name="Luke J."/>
            <person name="Reinhart S."/>
            <person name="Benedict M.N."/>
            <person name="Youngblut N.D."/>
            <person name="Metcalf M.E."/>
            <person name="Whitaker R.J."/>
            <person name="Metcalf W.W."/>
        </authorList>
    </citation>
    <scope>NUCLEOTIDE SEQUENCE [LARGE SCALE GENOMIC DNA]</scope>
    <source>
        <strain evidence="4 5">227</strain>
    </source>
</reference>
<proteinExistence type="predicted"/>
<dbReference type="InterPro" id="IPR050535">
    <property type="entry name" value="DNA_Repair-Maintenance_Comp"/>
</dbReference>
<dbReference type="Gene3D" id="3.60.21.10">
    <property type="match status" value="1"/>
</dbReference>
<organism evidence="4 5">
    <name type="scientific">Methanosarcina barkeri 227</name>
    <dbReference type="NCBI Taxonomy" id="1434106"/>
    <lineage>
        <taxon>Archaea</taxon>
        <taxon>Methanobacteriati</taxon>
        <taxon>Methanobacteriota</taxon>
        <taxon>Stenosarchaea group</taxon>
        <taxon>Methanomicrobia</taxon>
        <taxon>Methanosarcinales</taxon>
        <taxon>Methanosarcinaceae</taxon>
        <taxon>Methanosarcina</taxon>
    </lineage>
</organism>
<evidence type="ECO:0000256" key="2">
    <source>
        <dbReference type="SAM" id="Coils"/>
    </source>
</evidence>
<accession>A0A0E3R3E3</accession>
<dbReference type="PANTHER" id="PTHR30337:SF7">
    <property type="entry name" value="PHOSPHOESTERASE"/>
    <property type="match status" value="1"/>
</dbReference>
<dbReference type="InterPro" id="IPR004843">
    <property type="entry name" value="Calcineurin-like_PHP"/>
</dbReference>
<dbReference type="RefSeq" id="WP_048119291.1">
    <property type="nucleotide sequence ID" value="NZ_CP009530.1"/>
</dbReference>
<dbReference type="HOGENOM" id="CLU_743168_0_0_2"/>
<evidence type="ECO:0000256" key="1">
    <source>
        <dbReference type="ARBA" id="ARBA00022801"/>
    </source>
</evidence>
<keyword evidence="2" id="KW-0175">Coiled coil</keyword>
<dbReference type="Pfam" id="PF00149">
    <property type="entry name" value="Metallophos"/>
    <property type="match status" value="1"/>
</dbReference>
<dbReference type="EMBL" id="CP009530">
    <property type="protein sequence ID" value="AKB57973.1"/>
    <property type="molecule type" value="Genomic_DNA"/>
</dbReference>
<feature type="domain" description="Calcineurin-like phosphoesterase" evidence="3">
    <location>
        <begin position="4"/>
        <end position="203"/>
    </location>
</feature>
<protein>
    <submittedName>
        <fullName evidence="4">DNA double-strand break repair protein Mre11</fullName>
    </submittedName>
</protein>
<dbReference type="InterPro" id="IPR041796">
    <property type="entry name" value="Mre11_N"/>
</dbReference>
<feature type="coiled-coil region" evidence="2">
    <location>
        <begin position="286"/>
        <end position="313"/>
    </location>
</feature>
<evidence type="ECO:0000259" key="3">
    <source>
        <dbReference type="Pfam" id="PF00149"/>
    </source>
</evidence>
<evidence type="ECO:0000313" key="5">
    <source>
        <dbReference type="Proteomes" id="UP000033079"/>
    </source>
</evidence>
<dbReference type="PATRIC" id="fig|1434106.5.peg.1877"/>
<dbReference type="SUPFAM" id="SSF56300">
    <property type="entry name" value="Metallo-dependent phosphatases"/>
    <property type="match status" value="1"/>
</dbReference>
<sequence length="372" mass="42607">MSLKMLLTSDVHLGMKFSTHPKVQGELAEARFITLSNLVQKANKEHCDLFVVAGDLFERVNVAKRDILRAAQTLREFQGNLVAVLPGNHDFMSNGQNNLWTIFEESAENNVLVLKNKQVEPLQHYDLDVNLYPAPCDAKNSCKNSTDWIKNESKDEGVQFHIGVAHGSLEGFSPDFESNYFPMTQSELEAFNLDLWLLGHTHIQYPKNPGPRDRIFYPATPEPDGFDCNHEGKAWILKLDDEKNVEPVSISTGKYRFVHRELTLLPDSNIESLITNSLPLDRESTLLKLKLKGRIMEEEYEKLEQIRSNLEDSFFDIKMDYSDVARAITPDIIDREFTEGSFPHRLLTELAYKEEDWEALQVAYDMINGVKK</sequence>
<dbReference type="GO" id="GO:0016787">
    <property type="term" value="F:hydrolase activity"/>
    <property type="evidence" value="ECO:0007669"/>
    <property type="project" value="UniProtKB-KW"/>
</dbReference>
<dbReference type="KEGG" id="mbar:MSBR2_1457"/>
<dbReference type="AlphaFoldDB" id="A0A0E3R3E3"/>
<evidence type="ECO:0000313" key="4">
    <source>
        <dbReference type="EMBL" id="AKB57973.1"/>
    </source>
</evidence>
<dbReference type="InterPro" id="IPR029052">
    <property type="entry name" value="Metallo-depent_PP-like"/>
</dbReference>
<gene>
    <name evidence="4" type="ORF">MSBR2_1457</name>
</gene>
<dbReference type="PANTHER" id="PTHR30337">
    <property type="entry name" value="COMPONENT OF ATP-DEPENDENT DSDNA EXONUCLEASE"/>
    <property type="match status" value="1"/>
</dbReference>